<dbReference type="KEGG" id="fae:FAES_0996"/>
<dbReference type="AlphaFoldDB" id="I0K4F4"/>
<sequence>MLRHQYAYIESARIKPGLAQASVCDFPKVRSADAIRLVQATIFRDPGVGHGSSTKWGASS</sequence>
<reference evidence="1 2" key="1">
    <citation type="journal article" date="2012" name="J. Bacteriol.">
        <title>Genome Sequence of Fibrella aestuarina BUZ 2T, a Filamentous Marine Bacterium.</title>
        <authorList>
            <person name="Filippini M."/>
            <person name="Qi W."/>
            <person name="Blom J."/>
            <person name="Goesmann A."/>
            <person name="Smits T.H."/>
            <person name="Bagheri H.C."/>
        </authorList>
    </citation>
    <scope>NUCLEOTIDE SEQUENCE [LARGE SCALE GENOMIC DNA]</scope>
    <source>
        <strain evidence="2">BUZ 2T</strain>
    </source>
</reference>
<dbReference type="Proteomes" id="UP000011058">
    <property type="component" value="Chromosome"/>
</dbReference>
<organism evidence="1 2">
    <name type="scientific">Fibrella aestuarina BUZ 2</name>
    <dbReference type="NCBI Taxonomy" id="1166018"/>
    <lineage>
        <taxon>Bacteria</taxon>
        <taxon>Pseudomonadati</taxon>
        <taxon>Bacteroidota</taxon>
        <taxon>Cytophagia</taxon>
        <taxon>Cytophagales</taxon>
        <taxon>Spirosomataceae</taxon>
        <taxon>Fibrella</taxon>
    </lineage>
</organism>
<proteinExistence type="predicted"/>
<evidence type="ECO:0000313" key="1">
    <source>
        <dbReference type="EMBL" id="CCG99007.1"/>
    </source>
</evidence>
<accession>I0K4F4</accession>
<gene>
    <name evidence="1" type="ORF">FAES_0996</name>
</gene>
<evidence type="ECO:0000313" key="2">
    <source>
        <dbReference type="Proteomes" id="UP000011058"/>
    </source>
</evidence>
<name>I0K4F4_9BACT</name>
<dbReference type="HOGENOM" id="CLU_2934691_0_0_10"/>
<protein>
    <submittedName>
        <fullName evidence="1">Uncharacterized protein</fullName>
    </submittedName>
</protein>
<dbReference type="EMBL" id="HE796683">
    <property type="protein sequence ID" value="CCG99007.1"/>
    <property type="molecule type" value="Genomic_DNA"/>
</dbReference>
<keyword evidence="2" id="KW-1185">Reference proteome</keyword>